<dbReference type="InterPro" id="IPR008949">
    <property type="entry name" value="Isoprenoid_synthase_dom_sf"/>
</dbReference>
<evidence type="ECO:0000256" key="1">
    <source>
        <dbReference type="RuleBase" id="RU366034"/>
    </source>
</evidence>
<dbReference type="Gene3D" id="1.10.600.10">
    <property type="entry name" value="Farnesyl Diphosphate Synthase"/>
    <property type="match status" value="1"/>
</dbReference>
<dbReference type="Pfam" id="PF19086">
    <property type="entry name" value="Terpene_syn_C_2"/>
    <property type="match status" value="1"/>
</dbReference>
<dbReference type="InterPro" id="IPR034686">
    <property type="entry name" value="Terpene_cyclase-like_2"/>
</dbReference>
<comment type="cofactor">
    <cofactor evidence="1">
        <name>Mg(2+)</name>
        <dbReference type="ChEBI" id="CHEBI:18420"/>
    </cofactor>
</comment>
<dbReference type="SUPFAM" id="SSF48576">
    <property type="entry name" value="Terpenoid synthases"/>
    <property type="match status" value="1"/>
</dbReference>
<dbReference type="PANTHER" id="PTHR35201:SF4">
    <property type="entry name" value="BETA-PINACENE SYNTHASE-RELATED"/>
    <property type="match status" value="1"/>
</dbReference>
<accession>A0ABX9IJK3</accession>
<reference evidence="2 3" key="1">
    <citation type="journal article" date="2010" name="Syst. Appl. Microbiol.">
        <title>Four new species of Chryseobacterium from the rhizosphere of coastal sand dune plants, Chryseobacterium elymi sp. nov., Chryseobacterium hagamense sp. nov., Chryseobacterium lathyri sp. nov. and Chryseobacterium rhizosphaerae sp. nov.</title>
        <authorList>
            <person name="Cho S.H."/>
            <person name="Lee K.S."/>
            <person name="Shin D.S."/>
            <person name="Han J.H."/>
            <person name="Park K.S."/>
            <person name="Lee C.H."/>
            <person name="Park K.H."/>
            <person name="Kim S.B."/>
        </authorList>
    </citation>
    <scope>NUCLEOTIDE SEQUENCE [LARGE SCALE GENOMIC DNA]</scope>
    <source>
        <strain evidence="2 3">KCTC 22548</strain>
    </source>
</reference>
<protein>
    <recommendedName>
        <fullName evidence="1">Terpene synthase</fullName>
        <ecNumber evidence="1">4.2.3.-</ecNumber>
    </recommendedName>
</protein>
<keyword evidence="1" id="KW-0456">Lyase</keyword>
<keyword evidence="1" id="KW-0460">Magnesium</keyword>
<sequence>MKTTISDEEFYAGLQRLPKPKYPFPNSIHHDFQLQREEYYDWIDREYIFHSKEAREKHKQHNLTDIAARGCPFLKNLAELRPLAIYAADGAMMDDYFDRCSYDEMKDIATHIMTLLTDDDPDEPANNDIFHRFWILRQSAIACEMPERLYKKFLKSLHEVLIGYADERVYYRSNTIPPLPVYLLIREATSGAKPFCQYVAMQKDYRQLPDSILEHLHIQRLHTICALMIGIHNDIISLPKELHREEDTMNLVKVLQQEHKTSIKEAYMMALEVHDNYLKEFLVLQEHLPSFGQWQEMTRNYVQDLGIMVAGVYAWHTNDTSRYVNGGYVEGEFNSKQ</sequence>
<dbReference type="EC" id="4.2.3.-" evidence="1"/>
<comment type="similarity">
    <text evidence="1">Belongs to the terpene synthase family.</text>
</comment>
<dbReference type="RefSeq" id="WP_115919586.1">
    <property type="nucleotide sequence ID" value="NZ_BJYH01000017.1"/>
</dbReference>
<keyword evidence="1" id="KW-0479">Metal-binding</keyword>
<keyword evidence="3" id="KW-1185">Reference proteome</keyword>
<dbReference type="SFLD" id="SFLDG01020">
    <property type="entry name" value="Terpene_Cyclase_Like_2"/>
    <property type="match status" value="1"/>
</dbReference>
<evidence type="ECO:0000313" key="2">
    <source>
        <dbReference type="EMBL" id="REC73846.1"/>
    </source>
</evidence>
<proteinExistence type="inferred from homology"/>
<gene>
    <name evidence="2" type="ORF">DRF57_16045</name>
</gene>
<organism evidence="2 3">
    <name type="scientific">Chryseobacterium rhizosphaerae</name>
    <dbReference type="NCBI Taxonomy" id="395937"/>
    <lineage>
        <taxon>Bacteria</taxon>
        <taxon>Pseudomonadati</taxon>
        <taxon>Bacteroidota</taxon>
        <taxon>Flavobacteriia</taxon>
        <taxon>Flavobacteriales</taxon>
        <taxon>Weeksellaceae</taxon>
        <taxon>Chryseobacterium group</taxon>
        <taxon>Chryseobacterium</taxon>
    </lineage>
</organism>
<dbReference type="Proteomes" id="UP000256491">
    <property type="component" value="Unassembled WGS sequence"/>
</dbReference>
<dbReference type="EMBL" id="QNUF01000020">
    <property type="protein sequence ID" value="REC73846.1"/>
    <property type="molecule type" value="Genomic_DNA"/>
</dbReference>
<comment type="caution">
    <text evidence="2">The sequence shown here is derived from an EMBL/GenBank/DDBJ whole genome shotgun (WGS) entry which is preliminary data.</text>
</comment>
<dbReference type="PANTHER" id="PTHR35201">
    <property type="entry name" value="TERPENE SYNTHASE"/>
    <property type="match status" value="1"/>
</dbReference>
<dbReference type="SFLD" id="SFLDS00005">
    <property type="entry name" value="Isoprenoid_Synthase_Type_I"/>
    <property type="match status" value="1"/>
</dbReference>
<name>A0ABX9IJK3_9FLAO</name>
<evidence type="ECO:0000313" key="3">
    <source>
        <dbReference type="Proteomes" id="UP000256491"/>
    </source>
</evidence>